<sequence>MRQNYESDYKRRISYTCNQKEGVQHNMDKPIHVFSEIGKLKTVLLKRPGQEVENLTPDIMDRLLFDDIPYLPIAQEEHDNFAKTLQNEGVETLYLEKLAAEAIDAGNVKEQFLNKMLDESHIASNAVRDGLHEFLLSMETQEMVDKIMAGVRTKDIEVRSSSLYDLSADDDYPFYMDPMPNLYFTRDPSASMGNGMTVNKMTFEARRRESMFTEYILKHHPRFANKGIEVWLDRENPDHIEGGDELILSDKVVAVGISQRTNAKALEKLARHPFAKNSGFEKVLAIKIPNNRAMMHLDTVFTMVDHDKFTIHPAIQSKDGKMDVFTIEPDGDDIKITHSDNLHETMKAALGLDDLVLIPTGNGDEIVAPREQWNDGSNTLAIAPGVVVTYNRNYVSNELLRSYGIKVLEINSSELSRGRGGPRCMSQPLVREDLK</sequence>
<reference evidence="8" key="1">
    <citation type="journal article" date="2015" name="Ann. Microbiol.">
        <title>Isolation, identification and genetic organization of the ADI operon in Enterococcus faecium GR7.</title>
        <authorList>
            <person name="Kaur B."/>
            <person name="Kaur R."/>
        </authorList>
    </citation>
    <scope>NUCLEOTIDE SEQUENCE</scope>
    <source>
        <strain evidence="8">GR7</strain>
    </source>
</reference>
<evidence type="ECO:0000313" key="8">
    <source>
        <dbReference type="EMBL" id="AJM87489.1"/>
    </source>
</evidence>
<dbReference type="InterPro" id="IPR003876">
    <property type="entry name" value="Arg_deiminase"/>
</dbReference>
<name>A0A0C5BHI6_ENTFC</name>
<dbReference type="SUPFAM" id="SSF55909">
    <property type="entry name" value="Pentein"/>
    <property type="match status" value="1"/>
</dbReference>
<protein>
    <recommendedName>
        <fullName evidence="6">Arginine deiminase</fullName>
        <shortName evidence="6">ADI</shortName>
        <ecNumber evidence="6">3.5.3.6</ecNumber>
    </recommendedName>
    <alternativeName>
        <fullName evidence="6">Arginine dihydrolase</fullName>
        <shortName evidence="6">AD</shortName>
    </alternativeName>
</protein>
<feature type="active site" description="Amidino-cysteine intermediate" evidence="6 7">
    <location>
        <position position="424"/>
    </location>
</feature>
<evidence type="ECO:0000256" key="4">
    <source>
        <dbReference type="ARBA" id="ARBA00022801"/>
    </source>
</evidence>
<dbReference type="PIRSF" id="PIRSF006356">
    <property type="entry name" value="Arg_deiminase"/>
    <property type="match status" value="1"/>
</dbReference>
<dbReference type="GO" id="GO:0005737">
    <property type="term" value="C:cytoplasm"/>
    <property type="evidence" value="ECO:0007669"/>
    <property type="project" value="UniProtKB-SubCell"/>
</dbReference>
<organism evidence="8">
    <name type="scientific">Enterococcus faecium</name>
    <name type="common">Streptococcus faecium</name>
    <dbReference type="NCBI Taxonomy" id="1352"/>
    <lineage>
        <taxon>Bacteria</taxon>
        <taxon>Bacillati</taxon>
        <taxon>Bacillota</taxon>
        <taxon>Bacilli</taxon>
        <taxon>Lactobacillales</taxon>
        <taxon>Enterococcaceae</taxon>
        <taxon>Enterococcus</taxon>
    </lineage>
</organism>
<dbReference type="Gene3D" id="3.75.10.10">
    <property type="entry name" value="L-arginine/glycine Amidinotransferase, Chain A"/>
    <property type="match status" value="1"/>
</dbReference>
<dbReference type="UniPathway" id="UPA00254">
    <property type="reaction ID" value="UER00364"/>
</dbReference>
<comment type="subcellular location">
    <subcellularLocation>
        <location evidence="6">Cytoplasm</location>
    </subcellularLocation>
</comment>
<keyword evidence="3 6" id="KW-0056">Arginine metabolism</keyword>
<dbReference type="PANTHER" id="PTHR47271:SF2">
    <property type="entry name" value="ARGININE DEIMINASE"/>
    <property type="match status" value="1"/>
</dbReference>
<evidence type="ECO:0000256" key="6">
    <source>
        <dbReference type="HAMAP-Rule" id="MF_00242"/>
    </source>
</evidence>
<comment type="catalytic activity">
    <reaction evidence="5 6">
        <text>L-arginine + H2O = L-citrulline + NH4(+)</text>
        <dbReference type="Rhea" id="RHEA:19597"/>
        <dbReference type="ChEBI" id="CHEBI:15377"/>
        <dbReference type="ChEBI" id="CHEBI:28938"/>
        <dbReference type="ChEBI" id="CHEBI:32682"/>
        <dbReference type="ChEBI" id="CHEBI:57743"/>
        <dbReference type="EC" id="3.5.3.6"/>
    </reaction>
</comment>
<comment type="pathway">
    <text evidence="1 6">Amino-acid degradation; L-arginine degradation via ADI pathway; carbamoyl phosphate from L-arginine: step 1/2.</text>
</comment>
<comment type="similarity">
    <text evidence="2 6">Belongs to the arginine deiminase family.</text>
</comment>
<dbReference type="HAMAP" id="MF_00242">
    <property type="entry name" value="Arg_deiminase"/>
    <property type="match status" value="1"/>
</dbReference>
<evidence type="ECO:0000256" key="5">
    <source>
        <dbReference type="ARBA" id="ARBA00049429"/>
    </source>
</evidence>
<dbReference type="PANTHER" id="PTHR47271">
    <property type="entry name" value="ARGININE DEIMINASE"/>
    <property type="match status" value="1"/>
</dbReference>
<evidence type="ECO:0000256" key="7">
    <source>
        <dbReference type="PIRSR" id="PIRSR006356-1"/>
    </source>
</evidence>
<dbReference type="Gene3D" id="1.10.3930.10">
    <property type="entry name" value="Arginine deiminase"/>
    <property type="match status" value="1"/>
</dbReference>
<dbReference type="Pfam" id="PF02274">
    <property type="entry name" value="ADI"/>
    <property type="match status" value="1"/>
</dbReference>
<dbReference type="NCBIfam" id="NF002381">
    <property type="entry name" value="PRK01388.1"/>
    <property type="match status" value="1"/>
</dbReference>
<dbReference type="NCBIfam" id="TIGR01078">
    <property type="entry name" value="arcA"/>
    <property type="match status" value="1"/>
</dbReference>
<evidence type="ECO:0000256" key="3">
    <source>
        <dbReference type="ARBA" id="ARBA00022503"/>
    </source>
</evidence>
<dbReference type="EC" id="3.5.3.6" evidence="6"/>
<dbReference type="PRINTS" id="PR01466">
    <property type="entry name" value="ARGDEIMINASE"/>
</dbReference>
<keyword evidence="6" id="KW-0963">Cytoplasm</keyword>
<gene>
    <name evidence="8" type="primary">arcA2</name>
    <name evidence="6" type="synonym">arcA</name>
</gene>
<evidence type="ECO:0000256" key="1">
    <source>
        <dbReference type="ARBA" id="ARBA00005213"/>
    </source>
</evidence>
<keyword evidence="4 6" id="KW-0378">Hydrolase</keyword>
<dbReference type="GO" id="GO:0019546">
    <property type="term" value="P:L-arginine deiminase pathway"/>
    <property type="evidence" value="ECO:0007669"/>
    <property type="project" value="UniProtKB-UniRule"/>
</dbReference>
<dbReference type="EMBL" id="KC700335">
    <property type="protein sequence ID" value="AJM87489.1"/>
    <property type="molecule type" value="Genomic_DNA"/>
</dbReference>
<proteinExistence type="inferred from homology"/>
<accession>A0A0C5BHI6</accession>
<dbReference type="AlphaFoldDB" id="A0A0C5BHI6"/>
<dbReference type="GO" id="GO:0016990">
    <property type="term" value="F:arginine deiminase activity"/>
    <property type="evidence" value="ECO:0007669"/>
    <property type="project" value="UniProtKB-UniRule"/>
</dbReference>
<evidence type="ECO:0000256" key="2">
    <source>
        <dbReference type="ARBA" id="ARBA00010206"/>
    </source>
</evidence>